<keyword evidence="3" id="KW-1185">Reference proteome</keyword>
<dbReference type="EMBL" id="BNCJ01000018">
    <property type="protein sequence ID" value="GHF66359.1"/>
    <property type="molecule type" value="Genomic_DNA"/>
</dbReference>
<proteinExistence type="predicted"/>
<sequence>MGYSVPKKQLDLREFLSKPATKRPGSNGFGFRKFPTVKAKPVEDTREEQEDNEG</sequence>
<evidence type="ECO:0000313" key="3">
    <source>
        <dbReference type="Proteomes" id="UP000626220"/>
    </source>
</evidence>
<dbReference type="AlphaFoldDB" id="A0A8J3MAC2"/>
<reference evidence="2" key="2">
    <citation type="submission" date="2020-09" db="EMBL/GenBank/DDBJ databases">
        <authorList>
            <person name="Sun Q."/>
            <person name="Kim S."/>
        </authorList>
    </citation>
    <scope>NUCLEOTIDE SEQUENCE</scope>
    <source>
        <strain evidence="2">KCTC 42650</strain>
    </source>
</reference>
<dbReference type="RefSeq" id="WP_189682083.1">
    <property type="nucleotide sequence ID" value="NZ_BNCJ01000018.1"/>
</dbReference>
<evidence type="ECO:0000256" key="1">
    <source>
        <dbReference type="SAM" id="MobiDB-lite"/>
    </source>
</evidence>
<name>A0A8J3MAC2_9RHOB</name>
<evidence type="ECO:0000313" key="2">
    <source>
        <dbReference type="EMBL" id="GHF66359.1"/>
    </source>
</evidence>
<comment type="caution">
    <text evidence="2">The sequence shown here is derived from an EMBL/GenBank/DDBJ whole genome shotgun (WGS) entry which is preliminary data.</text>
</comment>
<dbReference type="Proteomes" id="UP000626220">
    <property type="component" value="Unassembled WGS sequence"/>
</dbReference>
<feature type="region of interest" description="Disordered" evidence="1">
    <location>
        <begin position="15"/>
        <end position="54"/>
    </location>
</feature>
<protein>
    <submittedName>
        <fullName evidence="2">Uncharacterized protein</fullName>
    </submittedName>
</protein>
<accession>A0A8J3MAC2</accession>
<organism evidence="2 3">
    <name type="scientific">Seohaeicola zhoushanensis</name>
    <dbReference type="NCBI Taxonomy" id="1569283"/>
    <lineage>
        <taxon>Bacteria</taxon>
        <taxon>Pseudomonadati</taxon>
        <taxon>Pseudomonadota</taxon>
        <taxon>Alphaproteobacteria</taxon>
        <taxon>Rhodobacterales</taxon>
        <taxon>Roseobacteraceae</taxon>
        <taxon>Seohaeicola</taxon>
    </lineage>
</organism>
<feature type="compositionally biased region" description="Acidic residues" evidence="1">
    <location>
        <begin position="45"/>
        <end position="54"/>
    </location>
</feature>
<reference evidence="2" key="1">
    <citation type="journal article" date="2014" name="Int. J. Syst. Evol. Microbiol.">
        <title>Complete genome sequence of Corynebacterium casei LMG S-19264T (=DSM 44701T), isolated from a smear-ripened cheese.</title>
        <authorList>
            <consortium name="US DOE Joint Genome Institute (JGI-PGF)"/>
            <person name="Walter F."/>
            <person name="Albersmeier A."/>
            <person name="Kalinowski J."/>
            <person name="Ruckert C."/>
        </authorList>
    </citation>
    <scope>NUCLEOTIDE SEQUENCE</scope>
    <source>
        <strain evidence="2">KCTC 42650</strain>
    </source>
</reference>
<gene>
    <name evidence="2" type="ORF">GCM10017056_41930</name>
</gene>